<proteinExistence type="inferred from homology"/>
<dbReference type="SUPFAM" id="SSF55831">
    <property type="entry name" value="Thymidylate synthase/dCMP hydroxymethylase"/>
    <property type="match status" value="1"/>
</dbReference>
<evidence type="ECO:0000256" key="7">
    <source>
        <dbReference type="HAMAP-Rule" id="MF_00008"/>
    </source>
</evidence>
<dbReference type="PRINTS" id="PR00108">
    <property type="entry name" value="THYMDSNTHASE"/>
</dbReference>
<comment type="subunit">
    <text evidence="7">Homodimer.</text>
</comment>
<evidence type="ECO:0000256" key="1">
    <source>
        <dbReference type="ARBA" id="ARBA00004992"/>
    </source>
</evidence>
<keyword evidence="6 7" id="KW-0545">Nucleotide biosynthesis</keyword>
<feature type="binding site" evidence="7">
    <location>
        <position position="194"/>
    </location>
    <ligand>
        <name>(6R)-5,10-methylene-5,6,7,8-tetrahydrofolate</name>
        <dbReference type="ChEBI" id="CHEBI:15636"/>
    </ligand>
</feature>
<keyword evidence="4 7" id="KW-0489">Methyltransferase</keyword>
<dbReference type="NCBIfam" id="TIGR03284">
    <property type="entry name" value="thym_sym"/>
    <property type="match status" value="1"/>
</dbReference>
<dbReference type="PANTHER" id="PTHR11548">
    <property type="entry name" value="THYMIDYLATE SYNTHASE 1"/>
    <property type="match status" value="1"/>
</dbReference>
<dbReference type="EMBL" id="HG937516">
    <property type="protein sequence ID" value="CDN40320.1"/>
    <property type="molecule type" value="Genomic_DNA"/>
</dbReference>
<feature type="binding site" description="in other chain" evidence="7">
    <location>
        <position position="21"/>
    </location>
    <ligand>
        <name>dUMP</name>
        <dbReference type="ChEBI" id="CHEBI:246422"/>
        <note>ligand shared between dimeric partners</note>
    </ligand>
</feature>
<dbReference type="GO" id="GO:0032259">
    <property type="term" value="P:methylation"/>
    <property type="evidence" value="ECO:0007669"/>
    <property type="project" value="UniProtKB-KW"/>
</dbReference>
<gene>
    <name evidence="7" type="primary">thyA</name>
    <name evidence="10" type="ORF">MAMA39_01970</name>
</gene>
<dbReference type="InterPro" id="IPR045097">
    <property type="entry name" value="Thymidate_synth/dCMP_Mease"/>
</dbReference>
<dbReference type="InterPro" id="IPR020940">
    <property type="entry name" value="Thymidylate_synthase_AS"/>
</dbReference>
<evidence type="ECO:0000256" key="4">
    <source>
        <dbReference type="ARBA" id="ARBA00022603"/>
    </source>
</evidence>
<evidence type="ECO:0000256" key="8">
    <source>
        <dbReference type="PROSITE-ProRule" id="PRU10016"/>
    </source>
</evidence>
<comment type="pathway">
    <text evidence="1 7">Pyrimidine metabolism; dTTP biosynthesis.</text>
</comment>
<dbReference type="GO" id="GO:0005829">
    <property type="term" value="C:cytosol"/>
    <property type="evidence" value="ECO:0007669"/>
    <property type="project" value="TreeGrafter"/>
</dbReference>
<keyword evidence="5 7" id="KW-0808">Transferase</keyword>
<dbReference type="Proteomes" id="UP000261764">
    <property type="component" value="Chromosome I"/>
</dbReference>
<dbReference type="PROSITE" id="PS00091">
    <property type="entry name" value="THYMIDYLATE_SYNTHASE"/>
    <property type="match status" value="1"/>
</dbReference>
<dbReference type="AlphaFoldDB" id="A0A292IHF5"/>
<accession>A0A292IHF5</accession>
<dbReference type="Pfam" id="PF00303">
    <property type="entry name" value="Thymidylat_synt"/>
    <property type="match status" value="1"/>
</dbReference>
<comment type="similarity">
    <text evidence="7">Belongs to the thymidylate synthase family. Bacterial-type ThyA subfamily.</text>
</comment>
<feature type="binding site" description="in other chain" evidence="7">
    <location>
        <begin position="232"/>
        <end position="234"/>
    </location>
    <ligand>
        <name>dUMP</name>
        <dbReference type="ChEBI" id="CHEBI:246422"/>
        <note>ligand shared between dimeric partners</note>
    </ligand>
</feature>
<comment type="caution">
    <text evidence="7">Lacks conserved residue(s) required for the propagation of feature annotation.</text>
</comment>
<evidence type="ECO:0000256" key="3">
    <source>
        <dbReference type="ARBA" id="ARBA00022490"/>
    </source>
</evidence>
<feature type="active site" description="Nucleophile" evidence="7">
    <location>
        <position position="170"/>
    </location>
</feature>
<dbReference type="GO" id="GO:0006231">
    <property type="term" value="P:dTMP biosynthetic process"/>
    <property type="evidence" value="ECO:0007669"/>
    <property type="project" value="UniProtKB-UniRule"/>
</dbReference>
<keyword evidence="11" id="KW-1185">Reference proteome</keyword>
<dbReference type="GO" id="GO:0006575">
    <property type="term" value="P:modified amino acid metabolic process"/>
    <property type="evidence" value="ECO:0007669"/>
    <property type="project" value="UniProtKB-ARBA"/>
</dbReference>
<evidence type="ECO:0000259" key="9">
    <source>
        <dbReference type="Pfam" id="PF00303"/>
    </source>
</evidence>
<evidence type="ECO:0000256" key="5">
    <source>
        <dbReference type="ARBA" id="ARBA00022679"/>
    </source>
</evidence>
<comment type="catalytic activity">
    <reaction evidence="7">
        <text>dUMP + (6R)-5,10-methylene-5,6,7,8-tetrahydrofolate = 7,8-dihydrofolate + dTMP</text>
        <dbReference type="Rhea" id="RHEA:12104"/>
        <dbReference type="ChEBI" id="CHEBI:15636"/>
        <dbReference type="ChEBI" id="CHEBI:57451"/>
        <dbReference type="ChEBI" id="CHEBI:63528"/>
        <dbReference type="ChEBI" id="CHEBI:246422"/>
        <dbReference type="EC" id="2.1.1.45"/>
    </reaction>
</comment>
<feature type="active site" evidence="8">
    <location>
        <position position="170"/>
    </location>
</feature>
<feature type="binding site" description="in other chain" evidence="7">
    <location>
        <begin position="191"/>
        <end position="194"/>
    </location>
    <ligand>
        <name>dUMP</name>
        <dbReference type="ChEBI" id="CHEBI:246422"/>
        <note>ligand shared between dimeric partners</note>
    </ligand>
</feature>
<dbReference type="GO" id="GO:0004799">
    <property type="term" value="F:thymidylate synthase activity"/>
    <property type="evidence" value="ECO:0007669"/>
    <property type="project" value="UniProtKB-UniRule"/>
</dbReference>
<dbReference type="PANTHER" id="PTHR11548:SF9">
    <property type="entry name" value="THYMIDYLATE SYNTHASE"/>
    <property type="match status" value="1"/>
</dbReference>
<dbReference type="InterPro" id="IPR000398">
    <property type="entry name" value="Thymidylate_synthase"/>
</dbReference>
<reference evidence="10 11" key="1">
    <citation type="journal article" date="2015" name="Clin. Infect. Dis.">
        <title>Genomic Investigations unmask Mycoplasma amphoriforme, a new respiratory pathogen.</title>
        <authorList>
            <person name="Gillespie S.H."/>
            <person name="Ling C.L."/>
            <person name="Oravcova K."/>
            <person name="Pinheiro M."/>
            <person name="Wells L."/>
            <person name="Bryant J.M."/>
            <person name="McHugh T.D."/>
            <person name="Bebear C."/>
            <person name="Webster D."/>
            <person name="Harris S.R."/>
            <person name="Seth-Smith H.M."/>
            <person name="Thomson N.R."/>
        </authorList>
    </citation>
    <scope>NUCLEOTIDE SEQUENCE [LARGE SCALE GENOMIC DNA]</scope>
    <source>
        <strain evidence="10 11">A39</strain>
    </source>
</reference>
<dbReference type="GO" id="GO:0006235">
    <property type="term" value="P:dTTP biosynthetic process"/>
    <property type="evidence" value="ECO:0007669"/>
    <property type="project" value="UniProtKB-UniRule"/>
</dbReference>
<dbReference type="RefSeq" id="WP_343251664.1">
    <property type="nucleotide sequence ID" value="NZ_HG937516.1"/>
</dbReference>
<comment type="function">
    <text evidence="7">Catalyzes the reductive methylation of 2'-deoxyuridine-5'-monophosphate (dUMP) to 2'-deoxythymidine-5'-monophosphate (dTMP) while utilizing 5,10-methylenetetrahydrofolate (mTHF) as the methyl donor and reductant in the reaction, yielding dihydrofolate (DHF) as a by-product. This enzymatic reaction provides an intracellular de novo source of dTMP, an essential precursor for DNA biosynthesis.</text>
</comment>
<evidence type="ECO:0000313" key="11">
    <source>
        <dbReference type="Proteomes" id="UP000261764"/>
    </source>
</evidence>
<dbReference type="InterPro" id="IPR023451">
    <property type="entry name" value="Thymidate_synth/dCMP_Mease_dom"/>
</dbReference>
<name>A0A292IHF5_9MOLU</name>
<dbReference type="UniPathway" id="UPA00575"/>
<evidence type="ECO:0000313" key="10">
    <source>
        <dbReference type="EMBL" id="CDN40320.1"/>
    </source>
</evidence>
<feature type="binding site" description="in other chain" evidence="7">
    <location>
        <position position="202"/>
    </location>
    <ligand>
        <name>dUMP</name>
        <dbReference type="ChEBI" id="CHEBI:246422"/>
        <note>ligand shared between dimeric partners</note>
    </ligand>
</feature>
<dbReference type="EC" id="2.1.1.45" evidence="2 7"/>
<dbReference type="CDD" id="cd00351">
    <property type="entry name" value="TS_Pyrimidine_HMase"/>
    <property type="match status" value="1"/>
</dbReference>
<feature type="binding site" evidence="7">
    <location>
        <begin position="150"/>
        <end position="151"/>
    </location>
    <ligand>
        <name>dUMP</name>
        <dbReference type="ChEBI" id="CHEBI:246422"/>
        <note>ligand shared between dimeric partners</note>
    </ligand>
</feature>
<dbReference type="FunFam" id="3.30.572.10:FF:000007">
    <property type="entry name" value="thymidylate synthase isoform X2"/>
    <property type="match status" value="1"/>
</dbReference>
<comment type="subcellular location">
    <subcellularLocation>
        <location evidence="7">Cytoplasm</location>
    </subcellularLocation>
</comment>
<evidence type="ECO:0000256" key="6">
    <source>
        <dbReference type="ARBA" id="ARBA00022727"/>
    </source>
</evidence>
<sequence>MKQYLEVLQDVLETGILSENRTDTKTLTAFGKRMEFNLQDGFPLVTTKKVFFSGIAHELIWFIKGDTNIRYLVENNVNIWNEWPFEKFKESPEYNGQDLNWFKQKILEDKIFAKKWGELGPVYGKQWRDFNGFDQLQAVIHEIKNNPSSRRLVVSAWNPNDISKMALPPCHCLYQFQVTNQNQLNCQLYQRSADLFLGVPFNIASYSLLTFLIAKTCNLIPNKFVHVMGDAHIYVNHIEQVKEQLTRTPKKLPTLKIINNHDSLFDFKVSDFILENYESWPKLQGKVAV</sequence>
<organism evidence="10 11">
    <name type="scientific">Mycoplasma amphoriforme A39</name>
    <dbReference type="NCBI Taxonomy" id="572419"/>
    <lineage>
        <taxon>Bacteria</taxon>
        <taxon>Bacillati</taxon>
        <taxon>Mycoplasmatota</taxon>
        <taxon>Mollicutes</taxon>
        <taxon>Mycoplasmataceae</taxon>
        <taxon>Mycoplasma</taxon>
    </lineage>
</organism>
<feature type="domain" description="Thymidylate synthase/dCMP hydroxymethylase" evidence="9">
    <location>
        <begin position="2"/>
        <end position="289"/>
    </location>
</feature>
<evidence type="ECO:0000256" key="2">
    <source>
        <dbReference type="ARBA" id="ARBA00011947"/>
    </source>
</evidence>
<dbReference type="HAMAP" id="MF_00008">
    <property type="entry name" value="Thymidy_synth_bact"/>
    <property type="match status" value="1"/>
</dbReference>
<dbReference type="KEGG" id="mamp:MAMA39_01970"/>
<dbReference type="Gene3D" id="3.30.572.10">
    <property type="entry name" value="Thymidylate synthase/dCMP hydroxymethylase domain"/>
    <property type="match status" value="1"/>
</dbReference>
<dbReference type="NCBIfam" id="NF002496">
    <property type="entry name" value="PRK01827.1-2"/>
    <property type="match status" value="1"/>
</dbReference>
<dbReference type="InterPro" id="IPR036926">
    <property type="entry name" value="Thymidate_synth/dCMP_Mease_sf"/>
</dbReference>
<protein>
    <recommendedName>
        <fullName evidence="2 7">Thymidylate synthase</fullName>
        <shortName evidence="7">TS</shortName>
        <shortName evidence="7">TSase</shortName>
        <ecNumber evidence="2 7">2.1.1.45</ecNumber>
    </recommendedName>
</protein>
<feature type="binding site" evidence="7">
    <location>
        <position position="288"/>
    </location>
    <ligand>
        <name>(6R)-5,10-methylene-5,6,7,8-tetrahydrofolate</name>
        <dbReference type="ChEBI" id="CHEBI:15636"/>
    </ligand>
</feature>
<keyword evidence="3 7" id="KW-0963">Cytoplasm</keyword>